<evidence type="ECO:0000313" key="2">
    <source>
        <dbReference type="Proteomes" id="UP000050509"/>
    </source>
</evidence>
<keyword evidence="2" id="KW-1185">Reference proteome</keyword>
<feature type="non-terminal residue" evidence="1">
    <location>
        <position position="1"/>
    </location>
</feature>
<protein>
    <recommendedName>
        <fullName evidence="3">DUF58 domain-containing protein</fullName>
    </recommendedName>
</protein>
<gene>
    <name evidence="1" type="ORF">SE17_36700</name>
</gene>
<organism evidence="1 2">
    <name type="scientific">Kouleothrix aurantiaca</name>
    <dbReference type="NCBI Taxonomy" id="186479"/>
    <lineage>
        <taxon>Bacteria</taxon>
        <taxon>Bacillati</taxon>
        <taxon>Chloroflexota</taxon>
        <taxon>Chloroflexia</taxon>
        <taxon>Chloroflexales</taxon>
        <taxon>Roseiflexineae</taxon>
        <taxon>Roseiflexaceae</taxon>
        <taxon>Kouleothrix</taxon>
    </lineage>
</organism>
<dbReference type="EMBL" id="LJCR01002464">
    <property type="protein sequence ID" value="KPV48691.1"/>
    <property type="molecule type" value="Genomic_DNA"/>
</dbReference>
<evidence type="ECO:0000313" key="1">
    <source>
        <dbReference type="EMBL" id="KPV48691.1"/>
    </source>
</evidence>
<accession>A0A0P9D823</accession>
<sequence>LDQGNRVGLLLYGNTLNWTYPGYGKLQRERVLRALARAELGDAPVFEDFDRIPTRLFPARSQLILISPLKSRDRDVLRRLHARGYQILVITPNPILFERQAHGPGAALDLAARLANLERATLLADIRRAGITVIDWDVALPFHQLADTALSRPMPQRGMV</sequence>
<comment type="caution">
    <text evidence="1">The sequence shown here is derived from an EMBL/GenBank/DDBJ whole genome shotgun (WGS) entry which is preliminary data.</text>
</comment>
<dbReference type="AlphaFoldDB" id="A0A0P9D823"/>
<evidence type="ECO:0008006" key="3">
    <source>
        <dbReference type="Google" id="ProtNLM"/>
    </source>
</evidence>
<dbReference type="Proteomes" id="UP000050509">
    <property type="component" value="Unassembled WGS sequence"/>
</dbReference>
<proteinExistence type="predicted"/>
<reference evidence="1 2" key="1">
    <citation type="submission" date="2015-09" db="EMBL/GenBank/DDBJ databases">
        <title>Draft genome sequence of Kouleothrix aurantiaca JCM 19913.</title>
        <authorList>
            <person name="Hemp J."/>
        </authorList>
    </citation>
    <scope>NUCLEOTIDE SEQUENCE [LARGE SCALE GENOMIC DNA]</scope>
    <source>
        <strain evidence="1 2">COM-B</strain>
    </source>
</reference>
<name>A0A0P9D823_9CHLR</name>
<dbReference type="PANTHER" id="PTHR33608:SF6">
    <property type="entry name" value="BLL2464 PROTEIN"/>
    <property type="match status" value="1"/>
</dbReference>
<dbReference type="PANTHER" id="PTHR33608">
    <property type="entry name" value="BLL2464 PROTEIN"/>
    <property type="match status" value="1"/>
</dbReference>